<feature type="domain" description="PhoU" evidence="7">
    <location>
        <begin position="458"/>
        <end position="534"/>
    </location>
</feature>
<dbReference type="AlphaFoldDB" id="A0A9D1J1P7"/>
<protein>
    <submittedName>
        <fullName evidence="8">Na/Pi cotransporter family protein</fullName>
    </submittedName>
</protein>
<evidence type="ECO:0000256" key="2">
    <source>
        <dbReference type="ARBA" id="ARBA00022475"/>
    </source>
</evidence>
<evidence type="ECO:0000259" key="7">
    <source>
        <dbReference type="Pfam" id="PF01895"/>
    </source>
</evidence>
<dbReference type="SUPFAM" id="SSF109755">
    <property type="entry name" value="PhoU-like"/>
    <property type="match status" value="1"/>
</dbReference>
<dbReference type="PANTHER" id="PTHR10010">
    <property type="entry name" value="SOLUTE CARRIER FAMILY 34 SODIUM PHOSPHATE , MEMBER 2-RELATED"/>
    <property type="match status" value="1"/>
</dbReference>
<dbReference type="Gene3D" id="1.20.58.220">
    <property type="entry name" value="Phosphate transport system protein phou homolog 2, domain 2"/>
    <property type="match status" value="1"/>
</dbReference>
<dbReference type="Pfam" id="PF02690">
    <property type="entry name" value="Na_Pi_cotrans"/>
    <property type="match status" value="1"/>
</dbReference>
<keyword evidence="4 6" id="KW-1133">Transmembrane helix</keyword>
<feature type="transmembrane region" description="Helical" evidence="6">
    <location>
        <begin position="142"/>
        <end position="165"/>
    </location>
</feature>
<comment type="subcellular location">
    <subcellularLocation>
        <location evidence="1">Cell membrane</location>
        <topology evidence="1">Multi-pass membrane protein</topology>
    </subcellularLocation>
</comment>
<dbReference type="InterPro" id="IPR003841">
    <property type="entry name" value="Na/Pi_transpt"/>
</dbReference>
<feature type="transmembrane region" description="Helical" evidence="6">
    <location>
        <begin position="251"/>
        <end position="268"/>
    </location>
</feature>
<dbReference type="GO" id="GO:0005436">
    <property type="term" value="F:sodium:phosphate symporter activity"/>
    <property type="evidence" value="ECO:0007669"/>
    <property type="project" value="InterPro"/>
</dbReference>
<dbReference type="NCBIfam" id="NF037997">
    <property type="entry name" value="Na_Pi_symport"/>
    <property type="match status" value="1"/>
</dbReference>
<evidence type="ECO:0000313" key="8">
    <source>
        <dbReference type="EMBL" id="HIR57667.1"/>
    </source>
</evidence>
<organism evidence="8 9">
    <name type="scientific">Candidatus Gallacutalibacter pullicola</name>
    <dbReference type="NCBI Taxonomy" id="2840830"/>
    <lineage>
        <taxon>Bacteria</taxon>
        <taxon>Bacillati</taxon>
        <taxon>Bacillota</taxon>
        <taxon>Clostridia</taxon>
        <taxon>Eubacteriales</taxon>
        <taxon>Candidatus Gallacutalibacter</taxon>
    </lineage>
</organism>
<dbReference type="GO" id="GO:0044341">
    <property type="term" value="P:sodium-dependent phosphate transport"/>
    <property type="evidence" value="ECO:0007669"/>
    <property type="project" value="InterPro"/>
</dbReference>
<dbReference type="NCBIfam" id="TIGR00704">
    <property type="entry name" value="NaPi_cotrn_rel"/>
    <property type="match status" value="1"/>
</dbReference>
<dbReference type="EMBL" id="DVHF01000095">
    <property type="protein sequence ID" value="HIR57667.1"/>
    <property type="molecule type" value="Genomic_DNA"/>
</dbReference>
<reference evidence="8" key="1">
    <citation type="submission" date="2020-10" db="EMBL/GenBank/DDBJ databases">
        <authorList>
            <person name="Gilroy R."/>
        </authorList>
    </citation>
    <scope>NUCLEOTIDE SEQUENCE</scope>
    <source>
        <strain evidence="8">ChiSjej1B19-7085</strain>
    </source>
</reference>
<gene>
    <name evidence="8" type="ORF">IAA54_08355</name>
</gene>
<dbReference type="GO" id="GO:0005886">
    <property type="term" value="C:plasma membrane"/>
    <property type="evidence" value="ECO:0007669"/>
    <property type="project" value="UniProtKB-SubCell"/>
</dbReference>
<name>A0A9D1J1P7_9FIRM</name>
<accession>A0A9D1J1P7</accession>
<dbReference type="Pfam" id="PF01895">
    <property type="entry name" value="PhoU"/>
    <property type="match status" value="2"/>
</dbReference>
<evidence type="ECO:0000256" key="6">
    <source>
        <dbReference type="SAM" id="Phobius"/>
    </source>
</evidence>
<evidence type="ECO:0000256" key="1">
    <source>
        <dbReference type="ARBA" id="ARBA00004651"/>
    </source>
</evidence>
<feature type="transmembrane region" description="Helical" evidence="6">
    <location>
        <begin position="111"/>
        <end position="130"/>
    </location>
</feature>
<evidence type="ECO:0000256" key="4">
    <source>
        <dbReference type="ARBA" id="ARBA00022989"/>
    </source>
</evidence>
<dbReference type="InterPro" id="IPR026022">
    <property type="entry name" value="PhoU_dom"/>
</dbReference>
<dbReference type="InterPro" id="IPR038078">
    <property type="entry name" value="PhoU-like_sf"/>
</dbReference>
<dbReference type="PANTHER" id="PTHR10010:SF46">
    <property type="entry name" value="SODIUM-DEPENDENT PHOSPHATE TRANSPORT PROTEIN 2B"/>
    <property type="match status" value="1"/>
</dbReference>
<reference evidence="8" key="2">
    <citation type="journal article" date="2021" name="PeerJ">
        <title>Extensive microbial diversity within the chicken gut microbiome revealed by metagenomics and culture.</title>
        <authorList>
            <person name="Gilroy R."/>
            <person name="Ravi A."/>
            <person name="Getino M."/>
            <person name="Pursley I."/>
            <person name="Horton D.L."/>
            <person name="Alikhan N.F."/>
            <person name="Baker D."/>
            <person name="Gharbi K."/>
            <person name="Hall N."/>
            <person name="Watson M."/>
            <person name="Adriaenssens E.M."/>
            <person name="Foster-Nyarko E."/>
            <person name="Jarju S."/>
            <person name="Secka A."/>
            <person name="Antonio M."/>
            <person name="Oren A."/>
            <person name="Chaudhuri R.R."/>
            <person name="La Ragione R."/>
            <person name="Hildebrand F."/>
            <person name="Pallen M.J."/>
        </authorList>
    </citation>
    <scope>NUCLEOTIDE SEQUENCE</scope>
    <source>
        <strain evidence="8">ChiSjej1B19-7085</strain>
    </source>
</reference>
<dbReference type="Proteomes" id="UP000886785">
    <property type="component" value="Unassembled WGS sequence"/>
</dbReference>
<comment type="caution">
    <text evidence="8">The sequence shown here is derived from an EMBL/GenBank/DDBJ whole genome shotgun (WGS) entry which is preliminary data.</text>
</comment>
<feature type="transmembrane region" description="Helical" evidence="6">
    <location>
        <begin position="171"/>
        <end position="193"/>
    </location>
</feature>
<proteinExistence type="predicted"/>
<sequence>MAISNLFIMLGGLAVFLFGMNVMGNALERQADSRLRNILTHLTENPLLGFLWGLSTTAALQSSSAATVMVVGFVNSGLMNLSQAVGIIIGCNVGSTATSWLLTLAGLDGGSWPGIIAPLAAFIGILLYQFCRREYERSAGLVLLGFSVLLLGLGLISSAAAPLAANRSFSAMFSMLSNPILGVIAGAVLTAVLQSSSASIGILQALSVTGTITYTSAIPIIMGLNIGTCITALISSVGTNKNARRTAAIHLYFNLIGTAVFLLLFYSLDFLLQFSFADQAVTAVGIAAVHTIFNLFAAALLLPFHRTLERLAVLTIPDDREPERFQPLDERLFATPALAVERARAQTMEMANLARSTMLQAMSLVHHWDSDMARQISANEDQTDSYEDRLGTYLVRLSSHTLSVEDSHSVSVLLHTIGDFERIGDHAVNLLDSARELHSKGLVLPENTRSELSVLESAVQEILNNSIESFQHADLDLARKVEPLEDTIDDLVREMKNRHIQRLQSGEDTILQGFVLSDLLTNYERIADHCSNIAVALIEVAGGKFDTHEYLSKIKTEEPAEFRERSQFYHYRYALPGAETGKKAGGQI</sequence>
<keyword evidence="5 6" id="KW-0472">Membrane</keyword>
<dbReference type="InterPro" id="IPR004633">
    <property type="entry name" value="NaPi_cotrn-rel/YqeW-like"/>
</dbReference>
<keyword evidence="3 6" id="KW-0812">Transmembrane</keyword>
<evidence type="ECO:0000256" key="5">
    <source>
        <dbReference type="ARBA" id="ARBA00023136"/>
    </source>
</evidence>
<feature type="transmembrane region" description="Helical" evidence="6">
    <location>
        <begin position="50"/>
        <end position="73"/>
    </location>
</feature>
<feature type="domain" description="PhoU" evidence="7">
    <location>
        <begin position="348"/>
        <end position="432"/>
    </location>
</feature>
<evidence type="ECO:0000256" key="3">
    <source>
        <dbReference type="ARBA" id="ARBA00022692"/>
    </source>
</evidence>
<keyword evidence="2" id="KW-1003">Cell membrane</keyword>
<evidence type="ECO:0000313" key="9">
    <source>
        <dbReference type="Proteomes" id="UP000886785"/>
    </source>
</evidence>
<feature type="transmembrane region" description="Helical" evidence="6">
    <location>
        <begin position="280"/>
        <end position="302"/>
    </location>
</feature>